<protein>
    <submittedName>
        <fullName evidence="1">Uncharacterized protein</fullName>
    </submittedName>
</protein>
<gene>
    <name evidence="1" type="ORF">HDF15_001369</name>
</gene>
<name>A0A7W7ZNX5_9BACT</name>
<dbReference type="RefSeq" id="WP_260330895.1">
    <property type="nucleotide sequence ID" value="NZ_JACHIO010000005.1"/>
</dbReference>
<proteinExistence type="predicted"/>
<sequence length="104" mass="11368">MQSQLIITTYSQLIAAVGGADVSQKLYCFYFSMPPIKPSDWRNLSRHRTSSCGVRHGANSFAFTFVGGIAQVKLFDMDPAGSVLKEERLRTLACVGGIQACDFS</sequence>
<dbReference type="AlphaFoldDB" id="A0A7W7ZNX5"/>
<accession>A0A7W7ZNX5</accession>
<evidence type="ECO:0000313" key="1">
    <source>
        <dbReference type="EMBL" id="MBB5063029.1"/>
    </source>
</evidence>
<dbReference type="EMBL" id="JACHIO010000005">
    <property type="protein sequence ID" value="MBB5063029.1"/>
    <property type="molecule type" value="Genomic_DNA"/>
</dbReference>
<dbReference type="Proteomes" id="UP000584867">
    <property type="component" value="Unassembled WGS sequence"/>
</dbReference>
<reference evidence="1 2" key="1">
    <citation type="submission" date="2020-08" db="EMBL/GenBank/DDBJ databases">
        <title>Genomic Encyclopedia of Type Strains, Phase IV (KMG-V): Genome sequencing to study the core and pangenomes of soil and plant-associated prokaryotes.</title>
        <authorList>
            <person name="Whitman W."/>
        </authorList>
    </citation>
    <scope>NUCLEOTIDE SEQUENCE [LARGE SCALE GENOMIC DNA]</scope>
    <source>
        <strain evidence="1 2">X5P3</strain>
    </source>
</reference>
<organism evidence="1 2">
    <name type="scientific">Granulicella mallensis</name>
    <dbReference type="NCBI Taxonomy" id="940614"/>
    <lineage>
        <taxon>Bacteria</taxon>
        <taxon>Pseudomonadati</taxon>
        <taxon>Acidobacteriota</taxon>
        <taxon>Terriglobia</taxon>
        <taxon>Terriglobales</taxon>
        <taxon>Acidobacteriaceae</taxon>
        <taxon>Granulicella</taxon>
    </lineage>
</organism>
<evidence type="ECO:0000313" key="2">
    <source>
        <dbReference type="Proteomes" id="UP000584867"/>
    </source>
</evidence>
<comment type="caution">
    <text evidence="1">The sequence shown here is derived from an EMBL/GenBank/DDBJ whole genome shotgun (WGS) entry which is preliminary data.</text>
</comment>